<dbReference type="InterPro" id="IPR032062">
    <property type="entry name" value="DUF4803"/>
</dbReference>
<dbReference type="Pfam" id="PF16061">
    <property type="entry name" value="DUF4803"/>
    <property type="match status" value="1"/>
</dbReference>
<evidence type="ECO:0000313" key="1">
    <source>
        <dbReference type="Proteomes" id="UP000694866"/>
    </source>
</evidence>
<dbReference type="RefSeq" id="XP_011314222.1">
    <property type="nucleotide sequence ID" value="XM_011315920.1"/>
</dbReference>
<dbReference type="OrthoDB" id="7646902at2759"/>
<name>A0A9R1TR34_9HYME</name>
<dbReference type="KEGG" id="fas:105273467"/>
<proteinExistence type="predicted"/>
<dbReference type="AlphaFoldDB" id="A0A9R1TR34"/>
<gene>
    <name evidence="2" type="primary">LOC105273467</name>
</gene>
<keyword evidence="1" id="KW-1185">Reference proteome</keyword>
<evidence type="ECO:0000313" key="2">
    <source>
        <dbReference type="RefSeq" id="XP_011314222.1"/>
    </source>
</evidence>
<dbReference type="GeneID" id="105273467"/>
<dbReference type="Proteomes" id="UP000694866">
    <property type="component" value="Unplaced"/>
</dbReference>
<protein>
    <submittedName>
        <fullName evidence="2">Uncharacterized protein</fullName>
    </submittedName>
</protein>
<dbReference type="PANTHER" id="PTHR47890:SF1">
    <property type="entry name" value="LD24308P"/>
    <property type="match status" value="1"/>
</dbReference>
<organism evidence="1 2">
    <name type="scientific">Fopius arisanus</name>
    <dbReference type="NCBI Taxonomy" id="64838"/>
    <lineage>
        <taxon>Eukaryota</taxon>
        <taxon>Metazoa</taxon>
        <taxon>Ecdysozoa</taxon>
        <taxon>Arthropoda</taxon>
        <taxon>Hexapoda</taxon>
        <taxon>Insecta</taxon>
        <taxon>Pterygota</taxon>
        <taxon>Neoptera</taxon>
        <taxon>Endopterygota</taxon>
        <taxon>Hymenoptera</taxon>
        <taxon>Apocrita</taxon>
        <taxon>Ichneumonoidea</taxon>
        <taxon>Braconidae</taxon>
        <taxon>Opiinae</taxon>
        <taxon>Fopius</taxon>
    </lineage>
</organism>
<reference evidence="2" key="1">
    <citation type="submission" date="2025-08" db="UniProtKB">
        <authorList>
            <consortium name="RefSeq"/>
        </authorList>
    </citation>
    <scope>IDENTIFICATION</scope>
    <source>
        <strain evidence="2">USDA-PBARC FA_bdor</strain>
        <tissue evidence="2">Whole organism</tissue>
    </source>
</reference>
<sequence>MYFLFYGIQQNLATRKGLGLTLVKKPVHAIRFLSEISNFSTSRELSNNNFTGSSANRNEFVEMNSLAIVICILSSISLVHSDEKTGRKFKLVKEKEIIGMTNIYGKLLNELIQPKQASQNEILDQIKMIHSDMQQLEGLLHIQYNDMMGTLNSLPLLTDVQTLQDRFHRLSSYINYQYYKFISRIDSQEKDSIENVTLLEFAKESTGQADHHLPNYLREFIELIIPSNRERGFLNLYSKYILDQERKHEWCNNKQSLNDIIYKSYRYTMETVMKGHLVILQSYAIRSAFDQGNFTSEMRFTKEEYEKAAHSITENLNNLASQGSTKLRRCDPSVHKRGETYLEMEKLFQGILVSKLNTNAEHTGKYDCDHYQDDGAAYHPYERIKSDGDWKCYGLMYKCFESYAIDICKPTTSNRRFDGFTADNPRAGFFHPWEPHPDNMGNLTNCRENKFWTYLDWNNPNYWGIYDLGPCRCICDDIEHPKTLRKFSTEIVSTDYKDNMVMTGVRLVNIDNIIHIDIQQGKLSSFGFIDPSTIHWKSRDEVLKEYNNSLTEPITLSYRRRGITLDALHAEVNQVLLGAKFQLDSDGNVVLSGMAANFEFATGDIDLNHVNEISYNSTRIEIELDKPHEPTLSFKNAPEKEDHGLIKFQTSDWMKDAAQTTVPYLDIQEVITDPPTILKGIGLRYRGAPGFGGFIGFELYSHDYVDLINYDVTLNS</sequence>
<accession>A0A9R1TR34</accession>
<dbReference type="PANTHER" id="PTHR47890">
    <property type="entry name" value="LD24308P"/>
    <property type="match status" value="1"/>
</dbReference>